<dbReference type="EMBL" id="CP042806">
    <property type="protein sequence ID" value="QEE27731.1"/>
    <property type="molecule type" value="Genomic_DNA"/>
</dbReference>
<dbReference type="RefSeq" id="WP_147646921.1">
    <property type="nucleotide sequence ID" value="NZ_CP042806.1"/>
</dbReference>
<feature type="transmembrane region" description="Helical" evidence="1">
    <location>
        <begin position="198"/>
        <end position="218"/>
    </location>
</feature>
<evidence type="ECO:0000313" key="3">
    <source>
        <dbReference type="Proteomes" id="UP000321820"/>
    </source>
</evidence>
<feature type="transmembrane region" description="Helical" evidence="1">
    <location>
        <begin position="113"/>
        <end position="134"/>
    </location>
</feature>
<protein>
    <recommendedName>
        <fullName evidence="4">Glycosyltransferase RgtA/B/C/D-like domain-containing protein</fullName>
    </recommendedName>
</protein>
<organism evidence="2 3">
    <name type="scientific">Terriglobus albidus</name>
    <dbReference type="NCBI Taxonomy" id="1592106"/>
    <lineage>
        <taxon>Bacteria</taxon>
        <taxon>Pseudomonadati</taxon>
        <taxon>Acidobacteriota</taxon>
        <taxon>Terriglobia</taxon>
        <taxon>Terriglobales</taxon>
        <taxon>Acidobacteriaceae</taxon>
        <taxon>Terriglobus</taxon>
    </lineage>
</organism>
<feature type="transmembrane region" description="Helical" evidence="1">
    <location>
        <begin position="140"/>
        <end position="155"/>
    </location>
</feature>
<dbReference type="AlphaFoldDB" id="A0A5B9EBB9"/>
<keyword evidence="1" id="KW-0472">Membrane</keyword>
<sequence length="472" mass="52405">MQRSHKQLLAAVLVAAYTAFVPVMRSGMQLEVGYNEGWNLYNARTVLLHQPLYAERFGWHTVNYPALSFYISAWLSHLTGDLLYTGRALSIVGLVCSALLLGAMVRHLAGSRYAAVFTALLTISVVGASAPSYIGQYDPQLFATPFFLAAFYLYLRFRERPAAIVLMALLFVFAGNIKHNLIDIPLAVTLDLLVARRWRGLTLFLGTAMPATVLSLWINQHFAGSAFLTNLLAGRGYSLHHAFDNGIGTLGPLIPLLMLSGITAWRSRRYPALRITGIWLACAFVLNLFFAGGVGVATNSLFDTLLAMVLLIGIFLDEVREAASPLTYLPMAIALWPLLPLFINNETSLPIRDLRHLRQQQQTYRESLAVLRQTPGPTICESLLLCAEAGKPYLYDPFNATRFIQLGKLDPSPLYSRLANRQIAAIQLDKSIDLTKADTDANRFTPEMLEIIRKNYTPLLQRNGVLILVPAH</sequence>
<dbReference type="OrthoDB" id="128991at2"/>
<feature type="transmembrane region" description="Helical" evidence="1">
    <location>
        <begin position="272"/>
        <end position="290"/>
    </location>
</feature>
<accession>A0A5B9EBB9</accession>
<name>A0A5B9EBB9_9BACT</name>
<evidence type="ECO:0008006" key="4">
    <source>
        <dbReference type="Google" id="ProtNLM"/>
    </source>
</evidence>
<dbReference type="Proteomes" id="UP000321820">
    <property type="component" value="Chromosome"/>
</dbReference>
<evidence type="ECO:0000256" key="1">
    <source>
        <dbReference type="SAM" id="Phobius"/>
    </source>
</evidence>
<proteinExistence type="predicted"/>
<keyword evidence="3" id="KW-1185">Reference proteome</keyword>
<keyword evidence="1" id="KW-0812">Transmembrane</keyword>
<reference evidence="2 3" key="1">
    <citation type="submission" date="2019-08" db="EMBL/GenBank/DDBJ databases">
        <title>Complete genome sequence of Terriglobus albidus strain ORNL.</title>
        <authorList>
            <person name="Podar M."/>
        </authorList>
    </citation>
    <scope>NUCLEOTIDE SEQUENCE [LARGE SCALE GENOMIC DNA]</scope>
    <source>
        <strain evidence="2 3">ORNL</strain>
    </source>
</reference>
<feature type="transmembrane region" description="Helical" evidence="1">
    <location>
        <begin position="82"/>
        <end position="101"/>
    </location>
</feature>
<keyword evidence="1" id="KW-1133">Transmembrane helix</keyword>
<dbReference type="KEGG" id="talb:FTW19_06820"/>
<gene>
    <name evidence="2" type="ORF">FTW19_06820</name>
</gene>
<evidence type="ECO:0000313" key="2">
    <source>
        <dbReference type="EMBL" id="QEE27731.1"/>
    </source>
</evidence>